<feature type="binding site" evidence="9">
    <location>
        <position position="10"/>
    </location>
    <ligand>
        <name>NADPH</name>
        <dbReference type="ChEBI" id="CHEBI:57783"/>
    </ligand>
</feature>
<feature type="binding site" evidence="9">
    <location>
        <position position="33"/>
    </location>
    <ligand>
        <name>NADPH</name>
        <dbReference type="ChEBI" id="CHEBI:57783"/>
    </ligand>
</feature>
<sequence>MVILGSTGSIGTNALELCRRYSITVEALSCGSNVELLNEQIIKFNPKFVCIKEPKDVKKVKHKSVFVGEQGILDMLSECKSDKVVNSLVGFVGLAPSLKVQELGKKLALANKESLVVGGKFINSHEISPIDSEHFGLKFLLQNRKAISRLIITASGGAFYKTPLKALKNVTPNDALKHPNWSMGAKITIDSASMANKLFEIMEAFWLYDTSCIDAVVEPTSMVHALVEFIDGSTTAHISKTDMKLAIAHAILDQNLNENIVPCADLFNLKQIKFHPINLKKYPIFSLKDQVLDTPDLGVVVNAANEVGVFAFLRGECGFLDISRVVLTTVDKFKDIKIYDKNELFVADSEARAYAKKILNL</sequence>
<evidence type="ECO:0000259" key="11">
    <source>
        <dbReference type="Pfam" id="PF08436"/>
    </source>
</evidence>
<feature type="binding site" evidence="9">
    <location>
        <position position="133"/>
    </location>
    <ligand>
        <name>Mn(2+)</name>
        <dbReference type="ChEBI" id="CHEBI:29035"/>
    </ligand>
</feature>
<dbReference type="GO" id="GO:0030604">
    <property type="term" value="F:1-deoxy-D-xylulose-5-phosphate reductoisomerase activity"/>
    <property type="evidence" value="ECO:0007669"/>
    <property type="project" value="UniProtKB-EC"/>
</dbReference>
<dbReference type="EC" id="1.1.1.267" evidence="9"/>
<proteinExistence type="inferred from homology"/>
<feature type="binding site" evidence="9">
    <location>
        <position position="200"/>
    </location>
    <ligand>
        <name>Mn(2+)</name>
        <dbReference type="ChEBI" id="CHEBI:29035"/>
    </ligand>
</feature>
<evidence type="ECO:0000256" key="8">
    <source>
        <dbReference type="ARBA" id="ARBA00048543"/>
    </source>
</evidence>
<comment type="caution">
    <text evidence="9">Lacks conserved residue(s) required for the propagation of feature annotation.</text>
</comment>
<feature type="binding site" evidence="9">
    <location>
        <position position="131"/>
    </location>
    <ligand>
        <name>Mn(2+)</name>
        <dbReference type="ChEBI" id="CHEBI:29035"/>
    </ligand>
</feature>
<feature type="binding site" evidence="9">
    <location>
        <position position="31"/>
    </location>
    <ligand>
        <name>NADPH</name>
        <dbReference type="ChEBI" id="CHEBI:57783"/>
    </ligand>
</feature>
<evidence type="ECO:0000313" key="14">
    <source>
        <dbReference type="Proteomes" id="UP000682951"/>
    </source>
</evidence>
<dbReference type="Proteomes" id="UP000682951">
    <property type="component" value="Unassembled WGS sequence"/>
</dbReference>
<dbReference type="InterPro" id="IPR026877">
    <property type="entry name" value="DXPR_C"/>
</dbReference>
<feature type="domain" description="1-deoxy-D-xylulose 5-phosphate reductoisomerase N-terminal" evidence="10">
    <location>
        <begin position="1"/>
        <end position="119"/>
    </location>
</feature>
<comment type="catalytic activity">
    <reaction evidence="8">
        <text>2-C-methyl-D-erythritol 4-phosphate + NADP(+) = 1-deoxy-D-xylulose 5-phosphate + NADPH + H(+)</text>
        <dbReference type="Rhea" id="RHEA:13717"/>
        <dbReference type="ChEBI" id="CHEBI:15378"/>
        <dbReference type="ChEBI" id="CHEBI:57783"/>
        <dbReference type="ChEBI" id="CHEBI:57792"/>
        <dbReference type="ChEBI" id="CHEBI:58262"/>
        <dbReference type="ChEBI" id="CHEBI:58349"/>
        <dbReference type="EC" id="1.1.1.267"/>
    </reaction>
    <physiologicalReaction direction="right-to-left" evidence="8">
        <dbReference type="Rhea" id="RHEA:13719"/>
    </physiologicalReaction>
</comment>
<protein>
    <recommendedName>
        <fullName evidence="9">1-deoxy-D-xylulose 5-phosphate reductoisomerase</fullName>
        <shortName evidence="9">DXP reductoisomerase</shortName>
        <ecNumber evidence="9">1.1.1.267</ecNumber>
    </recommendedName>
    <alternativeName>
        <fullName evidence="9">1-deoxyxylulose-5-phosphate reductoisomerase</fullName>
    </alternativeName>
    <alternativeName>
        <fullName evidence="9">2-C-methyl-D-erythritol 4-phosphate synthase</fullName>
    </alternativeName>
</protein>
<feature type="domain" description="1-deoxy-D-xylulose 5-phosphate reductoisomerase C-terminal" evidence="11">
    <location>
        <begin position="127"/>
        <end position="208"/>
    </location>
</feature>
<evidence type="ECO:0000256" key="7">
    <source>
        <dbReference type="ARBA" id="ARBA00023229"/>
    </source>
</evidence>
<evidence type="ECO:0000256" key="2">
    <source>
        <dbReference type="ARBA" id="ARBA00006825"/>
    </source>
</evidence>
<accession>A0ABS5HG95</accession>
<evidence type="ECO:0000256" key="5">
    <source>
        <dbReference type="ARBA" id="ARBA00023002"/>
    </source>
</evidence>
<comment type="pathway">
    <text evidence="1 9">Isoprenoid biosynthesis; isopentenyl diphosphate biosynthesis via DXP pathway; isopentenyl diphosphate from 1-deoxy-D-xylulose 5-phosphate: step 1/6.</text>
</comment>
<comment type="similarity">
    <text evidence="2 9">Belongs to the DXR family.</text>
</comment>
<feature type="binding site" evidence="9">
    <location>
        <position position="132"/>
    </location>
    <ligand>
        <name>1-deoxy-D-xylulose 5-phosphate</name>
        <dbReference type="ChEBI" id="CHEBI:57792"/>
    </ligand>
</feature>
<comment type="function">
    <text evidence="9">Catalyzes the NADPH-dependent rearrangement and reduction of 1-deoxy-D-xylulose-5-phosphate (DXP) to 2-C-methyl-D-erythritol 4-phosphate (MEP).</text>
</comment>
<dbReference type="SUPFAM" id="SSF55347">
    <property type="entry name" value="Glyceraldehyde-3-phosphate dehydrogenase-like, C-terminal domain"/>
    <property type="match status" value="1"/>
</dbReference>
<keyword evidence="4 9" id="KW-0521">NADP</keyword>
<dbReference type="Gene3D" id="3.40.50.720">
    <property type="entry name" value="NAD(P)-binding Rossmann-like Domain"/>
    <property type="match status" value="1"/>
</dbReference>
<gene>
    <name evidence="9 13" type="primary">dxr</name>
    <name evidence="13" type="ORF">KDD93_01825</name>
</gene>
<reference evidence="13 14" key="1">
    <citation type="submission" date="2021-04" db="EMBL/GenBank/DDBJ databases">
        <title>Molecular and phenotypic characterization and identification of bacterial isolates recovered from the Anatolian ground squirrels (Spermophilus xanthoprymnus) and which have the potential to form a new species in the Campylobacter genus.</title>
        <authorList>
            <person name="Aydin F."/>
            <person name="Abay S."/>
            <person name="Kayman T."/>
            <person name="Karakaya E."/>
            <person name="Mustak H.K."/>
            <person name="Mustak I.B."/>
            <person name="Bilgin N."/>
            <person name="Duzler A."/>
            <person name="Sahin O."/>
            <person name="Guran O."/>
            <person name="Saticioglu I.B."/>
        </authorList>
    </citation>
    <scope>NUCLEOTIDE SEQUENCE [LARGE SCALE GENOMIC DNA]</scope>
    <source>
        <strain evidence="14">faydin-G24</strain>
    </source>
</reference>
<feature type="binding site" evidence="9">
    <location>
        <position position="133"/>
    </location>
    <ligand>
        <name>1-deoxy-D-xylulose 5-phosphate</name>
        <dbReference type="ChEBI" id="CHEBI:57792"/>
    </ligand>
</feature>
<feature type="binding site" evidence="9">
    <location>
        <position position="155"/>
    </location>
    <ligand>
        <name>1-deoxy-D-xylulose 5-phosphate</name>
        <dbReference type="ChEBI" id="CHEBI:57792"/>
    </ligand>
</feature>
<feature type="binding site" evidence="9">
    <location>
        <position position="184"/>
    </location>
    <ligand>
        <name>NADPH</name>
        <dbReference type="ChEBI" id="CHEBI:57783"/>
    </ligand>
</feature>
<dbReference type="InterPro" id="IPR013512">
    <property type="entry name" value="DXP_reductoisomerase_N"/>
</dbReference>
<keyword evidence="5 9" id="KW-0560">Oxidoreductase</keyword>
<comment type="caution">
    <text evidence="13">The sequence shown here is derived from an EMBL/GenBank/DDBJ whole genome shotgun (WGS) entry which is preliminary data.</text>
</comment>
<dbReference type="RefSeq" id="WP_212141499.1">
    <property type="nucleotide sequence ID" value="NZ_JAGSSW010000001.1"/>
</dbReference>
<dbReference type="PANTHER" id="PTHR30525:SF0">
    <property type="entry name" value="1-DEOXY-D-XYLULOSE 5-PHOSPHATE REDUCTOISOMERASE, CHLOROPLASTIC"/>
    <property type="match status" value="1"/>
</dbReference>
<dbReference type="Gene3D" id="1.10.1740.10">
    <property type="match status" value="1"/>
</dbReference>
<evidence type="ECO:0000256" key="1">
    <source>
        <dbReference type="ARBA" id="ARBA00005094"/>
    </source>
</evidence>
<keyword evidence="7 9" id="KW-0414">Isoprene biosynthesis</keyword>
<keyword evidence="3 9" id="KW-0479">Metal-binding</keyword>
<feature type="binding site" evidence="9">
    <location>
        <position position="113"/>
    </location>
    <ligand>
        <name>NADPH</name>
        <dbReference type="ChEBI" id="CHEBI:57783"/>
    </ligand>
</feature>
<dbReference type="InterPro" id="IPR003821">
    <property type="entry name" value="DXP_reductoisomerase"/>
</dbReference>
<comment type="cofactor">
    <cofactor evidence="9">
        <name>Mg(2+)</name>
        <dbReference type="ChEBI" id="CHEBI:18420"/>
    </cofactor>
    <cofactor evidence="9">
        <name>Mn(2+)</name>
        <dbReference type="ChEBI" id="CHEBI:29035"/>
    </cofactor>
</comment>
<keyword evidence="9" id="KW-0460">Magnesium</keyword>
<dbReference type="Pfam" id="PF08436">
    <property type="entry name" value="DXP_redisom_C"/>
    <property type="match status" value="1"/>
</dbReference>
<feature type="binding site" evidence="9">
    <location>
        <position position="197"/>
    </location>
    <ligand>
        <name>1-deoxy-D-xylulose 5-phosphate</name>
        <dbReference type="ChEBI" id="CHEBI:57792"/>
    </ligand>
</feature>
<feature type="binding site" evidence="9">
    <location>
        <position position="112"/>
    </location>
    <ligand>
        <name>1-deoxy-D-xylulose 5-phosphate</name>
        <dbReference type="ChEBI" id="CHEBI:57792"/>
    </ligand>
</feature>
<feature type="binding site" evidence="9">
    <location>
        <position position="196"/>
    </location>
    <ligand>
        <name>1-deoxy-D-xylulose 5-phosphate</name>
        <dbReference type="ChEBI" id="CHEBI:57792"/>
    </ligand>
</feature>
<evidence type="ECO:0000313" key="13">
    <source>
        <dbReference type="EMBL" id="MBR8463309.1"/>
    </source>
</evidence>
<evidence type="ECO:0000256" key="9">
    <source>
        <dbReference type="HAMAP-Rule" id="MF_00183"/>
    </source>
</evidence>
<keyword evidence="6 9" id="KW-0464">Manganese</keyword>
<feature type="binding site" evidence="9">
    <location>
        <position position="111"/>
    </location>
    <ligand>
        <name>NADPH</name>
        <dbReference type="ChEBI" id="CHEBI:57783"/>
    </ligand>
</feature>
<name>A0ABS5HG95_9BACT</name>
<evidence type="ECO:0000256" key="3">
    <source>
        <dbReference type="ARBA" id="ARBA00022723"/>
    </source>
</evidence>
<evidence type="ECO:0000256" key="6">
    <source>
        <dbReference type="ARBA" id="ARBA00023211"/>
    </source>
</evidence>
<feature type="binding site" evidence="9">
    <location>
        <position position="178"/>
    </location>
    <ligand>
        <name>1-deoxy-D-xylulose 5-phosphate</name>
        <dbReference type="ChEBI" id="CHEBI:57792"/>
    </ligand>
</feature>
<feature type="binding site" evidence="9">
    <location>
        <position position="8"/>
    </location>
    <ligand>
        <name>NADPH</name>
        <dbReference type="ChEBI" id="CHEBI:57783"/>
    </ligand>
</feature>
<evidence type="ECO:0000259" key="12">
    <source>
        <dbReference type="Pfam" id="PF13288"/>
    </source>
</evidence>
<feature type="binding site" evidence="9">
    <location>
        <position position="7"/>
    </location>
    <ligand>
        <name>NADPH</name>
        <dbReference type="ChEBI" id="CHEBI:57783"/>
    </ligand>
</feature>
<dbReference type="HAMAP" id="MF_00183">
    <property type="entry name" value="DXP_reductoisom"/>
    <property type="match status" value="1"/>
</dbReference>
<dbReference type="InterPro" id="IPR013644">
    <property type="entry name" value="DXP_reductoisomerase_C"/>
</dbReference>
<dbReference type="NCBIfam" id="TIGR00243">
    <property type="entry name" value="Dxr"/>
    <property type="match status" value="1"/>
</dbReference>
<dbReference type="Pfam" id="PF13288">
    <property type="entry name" value="DXPR_C"/>
    <property type="match status" value="1"/>
</dbReference>
<evidence type="ECO:0000256" key="4">
    <source>
        <dbReference type="ARBA" id="ARBA00022857"/>
    </source>
</evidence>
<organism evidence="13 14">
    <name type="scientific">Campylobacter anatolicus</name>
    <dbReference type="NCBI Taxonomy" id="2829105"/>
    <lineage>
        <taxon>Bacteria</taxon>
        <taxon>Pseudomonadati</taxon>
        <taxon>Campylobacterota</taxon>
        <taxon>Epsilonproteobacteria</taxon>
        <taxon>Campylobacterales</taxon>
        <taxon>Campylobacteraceae</taxon>
        <taxon>Campylobacter</taxon>
    </lineage>
</organism>
<dbReference type="SUPFAM" id="SSF69055">
    <property type="entry name" value="1-deoxy-D-xylulose-5-phosphate reductoisomerase, C-terminal domain"/>
    <property type="match status" value="1"/>
</dbReference>
<dbReference type="SUPFAM" id="SSF51735">
    <property type="entry name" value="NAD(P)-binding Rossmann-fold domains"/>
    <property type="match status" value="1"/>
</dbReference>
<evidence type="ECO:0000259" key="10">
    <source>
        <dbReference type="Pfam" id="PF02670"/>
    </source>
</evidence>
<keyword evidence="14" id="KW-1185">Reference proteome</keyword>
<dbReference type="PIRSF" id="PIRSF006205">
    <property type="entry name" value="Dxp_reductismrs"/>
    <property type="match status" value="1"/>
</dbReference>
<dbReference type="InterPro" id="IPR036291">
    <property type="entry name" value="NAD(P)-bd_dom_sf"/>
</dbReference>
<feature type="domain" description="DXP reductoisomerase C-terminal" evidence="12">
    <location>
        <begin position="239"/>
        <end position="353"/>
    </location>
</feature>
<dbReference type="InterPro" id="IPR036169">
    <property type="entry name" value="DXPR_C_sf"/>
</dbReference>
<feature type="binding site" evidence="9">
    <location>
        <position position="200"/>
    </location>
    <ligand>
        <name>1-deoxy-D-xylulose 5-phosphate</name>
        <dbReference type="ChEBI" id="CHEBI:57792"/>
    </ligand>
</feature>
<feature type="binding site" evidence="9">
    <location>
        <position position="9"/>
    </location>
    <ligand>
        <name>NADPH</name>
        <dbReference type="ChEBI" id="CHEBI:57783"/>
    </ligand>
</feature>
<dbReference type="Pfam" id="PF02670">
    <property type="entry name" value="DXP_reductoisom"/>
    <property type="match status" value="1"/>
</dbReference>
<dbReference type="PANTHER" id="PTHR30525">
    <property type="entry name" value="1-DEOXY-D-XYLULOSE 5-PHOSPHATE REDUCTOISOMERASE"/>
    <property type="match status" value="1"/>
</dbReference>
<feature type="binding site" evidence="9">
    <location>
        <position position="191"/>
    </location>
    <ligand>
        <name>1-deoxy-D-xylulose 5-phosphate</name>
        <dbReference type="ChEBI" id="CHEBI:57792"/>
    </ligand>
</feature>
<dbReference type="EMBL" id="JAGSSW010000001">
    <property type="protein sequence ID" value="MBR8463309.1"/>
    <property type="molecule type" value="Genomic_DNA"/>
</dbReference>